<dbReference type="Proteomes" id="UP000311382">
    <property type="component" value="Unassembled WGS sequence"/>
</dbReference>
<dbReference type="EMBL" id="SOZI01000113">
    <property type="protein sequence ID" value="TNY18988.1"/>
    <property type="molecule type" value="Genomic_DNA"/>
</dbReference>
<gene>
    <name evidence="2" type="ORF">DMC30DRAFT_401634</name>
</gene>
<feature type="region of interest" description="Disordered" evidence="1">
    <location>
        <begin position="57"/>
        <end position="76"/>
    </location>
</feature>
<dbReference type="AlphaFoldDB" id="A0A5C5FQ47"/>
<comment type="caution">
    <text evidence="2">The sequence shown here is derived from an EMBL/GenBank/DDBJ whole genome shotgun (WGS) entry which is preliminary data.</text>
</comment>
<accession>A0A5C5FQ47</accession>
<organism evidence="2 3">
    <name type="scientific">Rhodotorula diobovata</name>
    <dbReference type="NCBI Taxonomy" id="5288"/>
    <lineage>
        <taxon>Eukaryota</taxon>
        <taxon>Fungi</taxon>
        <taxon>Dikarya</taxon>
        <taxon>Basidiomycota</taxon>
        <taxon>Pucciniomycotina</taxon>
        <taxon>Microbotryomycetes</taxon>
        <taxon>Sporidiobolales</taxon>
        <taxon>Sporidiobolaceae</taxon>
        <taxon>Rhodotorula</taxon>
    </lineage>
</organism>
<evidence type="ECO:0000256" key="1">
    <source>
        <dbReference type="SAM" id="MobiDB-lite"/>
    </source>
</evidence>
<protein>
    <submittedName>
        <fullName evidence="2">Uncharacterized protein</fullName>
    </submittedName>
</protein>
<reference evidence="2 3" key="1">
    <citation type="submission" date="2019-03" db="EMBL/GenBank/DDBJ databases">
        <title>Rhodosporidium diobovatum UCD-FST 08-225 genome sequencing, assembly, and annotation.</title>
        <authorList>
            <person name="Fakankun I.U."/>
            <person name="Fristensky B."/>
            <person name="Levin D.B."/>
        </authorList>
    </citation>
    <scope>NUCLEOTIDE SEQUENCE [LARGE SCALE GENOMIC DNA]</scope>
    <source>
        <strain evidence="2 3">UCD-FST 08-225</strain>
    </source>
</reference>
<feature type="compositionally biased region" description="Basic and acidic residues" evidence="1">
    <location>
        <begin position="57"/>
        <end position="66"/>
    </location>
</feature>
<evidence type="ECO:0000313" key="2">
    <source>
        <dbReference type="EMBL" id="TNY18988.1"/>
    </source>
</evidence>
<name>A0A5C5FQ47_9BASI</name>
<keyword evidence="3" id="KW-1185">Reference proteome</keyword>
<evidence type="ECO:0000313" key="3">
    <source>
        <dbReference type="Proteomes" id="UP000311382"/>
    </source>
</evidence>
<sequence length="235" mass="25812">MEPASGATFALPPQFVTLSVTSSQPSRSDSFLCALSFTSSNRRLPLSFSCNAMKDVERGQGSRRDGGAQVPSTRRSCEMSSVRAHCVFARLSLTTLQRVRATSEASMTSCGWKTKAERGARALAPPLSTSWGRGSCSSRTARLRVCTALCLPSTTCCKRSPACDFTQRRRPTTRRSRDHWHPLAELRHLRLRLDLSSFPSPRDSPVPLPSTQMGARRLSIPHAARQLPIAGAWRP</sequence>
<proteinExistence type="predicted"/>